<reference evidence="3" key="2">
    <citation type="journal article" date="2023" name="IMA Fungus">
        <title>Comparative genomic study of the Penicillium genus elucidates a diverse pangenome and 15 lateral gene transfer events.</title>
        <authorList>
            <person name="Petersen C."/>
            <person name="Sorensen T."/>
            <person name="Nielsen M.R."/>
            <person name="Sondergaard T.E."/>
            <person name="Sorensen J.L."/>
            <person name="Fitzpatrick D.A."/>
            <person name="Frisvad J.C."/>
            <person name="Nielsen K.L."/>
        </authorList>
    </citation>
    <scope>NUCLEOTIDE SEQUENCE</scope>
    <source>
        <strain evidence="3">IBT 34128</strain>
    </source>
</reference>
<keyword evidence="2" id="KW-0472">Membrane</keyword>
<evidence type="ECO:0000313" key="4">
    <source>
        <dbReference type="Proteomes" id="UP001141434"/>
    </source>
</evidence>
<sequence length="346" mass="40134">MLFAPGGPQSPRRRNRIKAILLTIFIVLALYCLFFANSKPTRRSKPHTAKFEQGRDTPHGVAAQDNTDEQARAVTRKHKEMVVASMEDDDTSWLSEFFPDWSKSIYVVDNEDAPLTVTHNKGRESMVYLTYIIDNYDHLPDTMLFIHSQRYQWHNDDPYYDGVPMLRNFQVPYLERRGYVNLRCAWMLGCPVEIRPLTDTHREDVHAGEYYKTAFMELFPGEPVPDEVGVSCCAQFGVTRSKVLQRPRRDYERFRTWLLDTPLSDDMSGRVMEYSWHMIFGQKPVYCPTAQECYCQVFGLCDLECRSDGSCHNRYALPPYSSLPDGWPYIGWNGQKQDPSHGLPET</sequence>
<keyword evidence="2" id="KW-0812">Transmembrane</keyword>
<organism evidence="3 4">
    <name type="scientific">Penicillium alfredii</name>
    <dbReference type="NCBI Taxonomy" id="1506179"/>
    <lineage>
        <taxon>Eukaryota</taxon>
        <taxon>Fungi</taxon>
        <taxon>Dikarya</taxon>
        <taxon>Ascomycota</taxon>
        <taxon>Pezizomycotina</taxon>
        <taxon>Eurotiomycetes</taxon>
        <taxon>Eurotiomycetidae</taxon>
        <taxon>Eurotiales</taxon>
        <taxon>Aspergillaceae</taxon>
        <taxon>Penicillium</taxon>
    </lineage>
</organism>
<evidence type="ECO:0000313" key="3">
    <source>
        <dbReference type="EMBL" id="KAJ5104333.1"/>
    </source>
</evidence>
<keyword evidence="4" id="KW-1185">Reference proteome</keyword>
<dbReference type="OrthoDB" id="426718at2759"/>
<dbReference type="Proteomes" id="UP001141434">
    <property type="component" value="Unassembled WGS sequence"/>
</dbReference>
<comment type="caution">
    <text evidence="3">The sequence shown here is derived from an EMBL/GenBank/DDBJ whole genome shotgun (WGS) entry which is preliminary data.</text>
</comment>
<protein>
    <submittedName>
        <fullName evidence="3">Uncharacterized protein</fullName>
    </submittedName>
</protein>
<dbReference type="AlphaFoldDB" id="A0A9W9FQ49"/>
<dbReference type="EMBL" id="JAPMSZ010000004">
    <property type="protein sequence ID" value="KAJ5104333.1"/>
    <property type="molecule type" value="Genomic_DNA"/>
</dbReference>
<feature type="transmembrane region" description="Helical" evidence="2">
    <location>
        <begin position="19"/>
        <end position="36"/>
    </location>
</feature>
<dbReference type="PANTHER" id="PTHR37490:SF3">
    <property type="entry name" value="DUF3431 DOMAIN CONTAINING PROTEIN"/>
    <property type="match status" value="1"/>
</dbReference>
<dbReference type="InterPro" id="IPR021838">
    <property type="entry name" value="DUF3431"/>
</dbReference>
<name>A0A9W9FQ49_9EURO</name>
<proteinExistence type="predicted"/>
<accession>A0A9W9FQ49</accession>
<feature type="region of interest" description="Disordered" evidence="1">
    <location>
        <begin position="41"/>
        <end position="68"/>
    </location>
</feature>
<dbReference type="Pfam" id="PF11913">
    <property type="entry name" value="DUF3431"/>
    <property type="match status" value="1"/>
</dbReference>
<gene>
    <name evidence="3" type="ORF">NUU61_001680</name>
</gene>
<dbReference type="RefSeq" id="XP_056513329.1">
    <property type="nucleotide sequence ID" value="XM_056652262.1"/>
</dbReference>
<keyword evidence="2" id="KW-1133">Transmembrane helix</keyword>
<evidence type="ECO:0000256" key="2">
    <source>
        <dbReference type="SAM" id="Phobius"/>
    </source>
</evidence>
<dbReference type="PANTHER" id="PTHR37490">
    <property type="entry name" value="EXPRESSED PROTEIN"/>
    <property type="match status" value="1"/>
</dbReference>
<feature type="compositionally biased region" description="Basic and acidic residues" evidence="1">
    <location>
        <begin position="49"/>
        <end position="58"/>
    </location>
</feature>
<dbReference type="GeneID" id="81391430"/>
<reference evidence="3" key="1">
    <citation type="submission" date="2022-11" db="EMBL/GenBank/DDBJ databases">
        <authorList>
            <person name="Petersen C."/>
        </authorList>
    </citation>
    <scope>NUCLEOTIDE SEQUENCE</scope>
    <source>
        <strain evidence="3">IBT 34128</strain>
    </source>
</reference>
<evidence type="ECO:0000256" key="1">
    <source>
        <dbReference type="SAM" id="MobiDB-lite"/>
    </source>
</evidence>